<gene>
    <name evidence="2" type="ORF">FPZ45_21455</name>
</gene>
<organism evidence="2 3">
    <name type="scientific">Cohnella terricola</name>
    <dbReference type="NCBI Taxonomy" id="1289167"/>
    <lineage>
        <taxon>Bacteria</taxon>
        <taxon>Bacillati</taxon>
        <taxon>Bacillota</taxon>
        <taxon>Bacilli</taxon>
        <taxon>Bacillales</taxon>
        <taxon>Paenibacillaceae</taxon>
        <taxon>Cohnella</taxon>
    </lineage>
</organism>
<protein>
    <recommendedName>
        <fullName evidence="4">Tissue inhibitor of metalloproteinase</fullName>
    </recommendedName>
</protein>
<dbReference type="Proteomes" id="UP000316330">
    <property type="component" value="Unassembled WGS sequence"/>
</dbReference>
<feature type="transmembrane region" description="Helical" evidence="1">
    <location>
        <begin position="176"/>
        <end position="195"/>
    </location>
</feature>
<dbReference type="InterPro" id="IPR008993">
    <property type="entry name" value="TIMP-like_OB-fold"/>
</dbReference>
<keyword evidence="3" id="KW-1185">Reference proteome</keyword>
<keyword evidence="1" id="KW-0812">Transmembrane</keyword>
<dbReference type="AlphaFoldDB" id="A0A559J8R0"/>
<feature type="transmembrane region" description="Helical" evidence="1">
    <location>
        <begin position="17"/>
        <end position="34"/>
    </location>
</feature>
<dbReference type="OrthoDB" id="8221747at2"/>
<dbReference type="EMBL" id="VNJJ01000017">
    <property type="protein sequence ID" value="TVX96275.1"/>
    <property type="molecule type" value="Genomic_DNA"/>
</dbReference>
<accession>A0A559J8R0</accession>
<reference evidence="2 3" key="1">
    <citation type="submission" date="2019-07" db="EMBL/GenBank/DDBJ databases">
        <authorList>
            <person name="Kim J."/>
        </authorList>
    </citation>
    <scope>NUCLEOTIDE SEQUENCE [LARGE SCALE GENOMIC DNA]</scope>
    <source>
        <strain evidence="2 3">G13</strain>
    </source>
</reference>
<evidence type="ECO:0008006" key="4">
    <source>
        <dbReference type="Google" id="ProtNLM"/>
    </source>
</evidence>
<proteinExistence type="predicted"/>
<keyword evidence="1" id="KW-0472">Membrane</keyword>
<name>A0A559J8R0_9BACL</name>
<dbReference type="Gene3D" id="2.40.50.120">
    <property type="match status" value="1"/>
</dbReference>
<dbReference type="SUPFAM" id="SSF50242">
    <property type="entry name" value="TIMP-like"/>
    <property type="match status" value="1"/>
</dbReference>
<evidence type="ECO:0000313" key="2">
    <source>
        <dbReference type="EMBL" id="TVX96275.1"/>
    </source>
</evidence>
<keyword evidence="1" id="KW-1133">Transmembrane helix</keyword>
<evidence type="ECO:0000313" key="3">
    <source>
        <dbReference type="Proteomes" id="UP000316330"/>
    </source>
</evidence>
<comment type="caution">
    <text evidence="2">The sequence shown here is derived from an EMBL/GenBank/DDBJ whole genome shotgun (WGS) entry which is preliminary data.</text>
</comment>
<evidence type="ECO:0000256" key="1">
    <source>
        <dbReference type="SAM" id="Phobius"/>
    </source>
</evidence>
<sequence>MGNSFNTQGVINIKRKILITIIVLLVVIGLSTLTEKRAFACSCVGGSAKDKLESHSVVFVGKVIKKGGTIKSQIGGLREYTFDVHKAWKGVSSNTITIYSYDGSEASCGMQFILGESYLVFSNLDKDESLQTNYCSGNLLVSQAENEIKQLGIGTTFSAEEDILIVTEKENDKGSMYVPVLGVGILILISILLYWRFKKRTLKTR</sequence>